<evidence type="ECO:0000256" key="3">
    <source>
        <dbReference type="ARBA" id="ARBA00022989"/>
    </source>
</evidence>
<evidence type="ECO:0000256" key="1">
    <source>
        <dbReference type="ARBA" id="ARBA00004127"/>
    </source>
</evidence>
<evidence type="ECO:0000313" key="8">
    <source>
        <dbReference type="Proteomes" id="UP000009149"/>
    </source>
</evidence>
<dbReference type="TCDB" id="2.A.89.3.9">
    <property type="family name" value="the vacuolar iron transporter (vit) family"/>
</dbReference>
<dbReference type="HOGENOM" id="CLU_038957_1_1_0"/>
<dbReference type="GO" id="GO:0012505">
    <property type="term" value="C:endomembrane system"/>
    <property type="evidence" value="ECO:0007669"/>
    <property type="project" value="UniProtKB-SubCell"/>
</dbReference>
<sequence>MSKSDGTVDSPIKIAEYFKKNAVFLPLMPFNKNDPLVQILKKNWLNEKKTARTYRDLAEIEKNPRKKEILLKLAQTEEQHALRWEKELAALGQSCSEKIPRFKRILEKWLNQNLGFKNVIQRMERAEEQDKARYLQQKAQFKESAEIVQLLEELAKEEKSHAGILHNLPRETPFTENITENILAREKWHGRGGNWITDSIYGINDGLGAVFGIVSGVAGATENQTHYILISGLAGMIASSLSMGAGAYLAAKSQKEVYEAEISKEKREIEENPQEEIEEMALFYQLQGFNEEEAKWISEKLYQKPEHFLSAMVSSELGLSHASFPNPWNACLSASLSTALGAFIPLIPFFFLSGIWAISLSFFISLVAHFLVGAAKTLITARSWLSSGLEMTVVGIIEAVVTYTLGLLFRLPA</sequence>
<comment type="subcellular location">
    <subcellularLocation>
        <location evidence="1">Endomembrane system</location>
        <topology evidence="1">Multi-pass membrane protein</topology>
    </subcellularLocation>
</comment>
<dbReference type="PANTHER" id="PTHR31851">
    <property type="entry name" value="FE(2+)/MN(2+) TRANSPORTER PCL1"/>
    <property type="match status" value="1"/>
</dbReference>
<feature type="transmembrane region" description="Helical" evidence="5">
    <location>
        <begin position="357"/>
        <end position="379"/>
    </location>
</feature>
<dbReference type="Pfam" id="PF01988">
    <property type="entry name" value="VIT1"/>
    <property type="match status" value="1"/>
</dbReference>
<feature type="domain" description="Rubrerythrin diiron-binding" evidence="6">
    <location>
        <begin position="39"/>
        <end position="168"/>
    </location>
</feature>
<dbReference type="AlphaFoldDB" id="B3E0V5"/>
<evidence type="ECO:0000259" key="6">
    <source>
        <dbReference type="Pfam" id="PF02915"/>
    </source>
</evidence>
<reference evidence="7 8" key="1">
    <citation type="journal article" date="2008" name="Biol. Direct">
        <title>Complete genome sequence of the extremely acidophilic methanotroph isolate V4, Methylacidiphilum infernorum, a representative of the bacterial phylum Verrucomicrobia.</title>
        <authorList>
            <person name="Hou S."/>
            <person name="Makarova K.S."/>
            <person name="Saw J.H."/>
            <person name="Senin P."/>
            <person name="Ly B.V."/>
            <person name="Zhou Z."/>
            <person name="Ren Y."/>
            <person name="Wang J."/>
            <person name="Galperin M.Y."/>
            <person name="Omelchenko M.V."/>
            <person name="Wolf Y.I."/>
            <person name="Yutin N."/>
            <person name="Koonin E.V."/>
            <person name="Stott M.B."/>
            <person name="Mountain B.W."/>
            <person name="Crowe M.A."/>
            <person name="Smirnova A.V."/>
            <person name="Dunfield P.F."/>
            <person name="Feng L."/>
            <person name="Wang L."/>
            <person name="Alam M."/>
        </authorList>
    </citation>
    <scope>NUCLEOTIDE SEQUENCE [LARGE SCALE GENOMIC DNA]</scope>
    <source>
        <strain evidence="8">Isolate V4</strain>
    </source>
</reference>
<dbReference type="InterPro" id="IPR009078">
    <property type="entry name" value="Ferritin-like_SF"/>
</dbReference>
<dbReference type="EMBL" id="CP000975">
    <property type="protein sequence ID" value="ACD84432.1"/>
    <property type="molecule type" value="Genomic_DNA"/>
</dbReference>
<evidence type="ECO:0000256" key="5">
    <source>
        <dbReference type="SAM" id="Phobius"/>
    </source>
</evidence>
<evidence type="ECO:0000256" key="4">
    <source>
        <dbReference type="ARBA" id="ARBA00023136"/>
    </source>
</evidence>
<dbReference type="SUPFAM" id="SSF47240">
    <property type="entry name" value="Ferritin-like"/>
    <property type="match status" value="1"/>
</dbReference>
<proteinExistence type="predicted"/>
<feature type="transmembrane region" description="Helical" evidence="5">
    <location>
        <begin position="391"/>
        <end position="411"/>
    </location>
</feature>
<organism evidence="7 8">
    <name type="scientific">Methylacidiphilum infernorum (isolate V4)</name>
    <name type="common">Methylokorus infernorum (strain V4)</name>
    <dbReference type="NCBI Taxonomy" id="481448"/>
    <lineage>
        <taxon>Bacteria</taxon>
        <taxon>Pseudomonadati</taxon>
        <taxon>Verrucomicrobiota</taxon>
        <taxon>Methylacidiphilae</taxon>
        <taxon>Methylacidiphilales</taxon>
        <taxon>Methylacidiphilaceae</taxon>
        <taxon>Methylacidiphilum (ex Ratnadevi et al. 2023)</taxon>
    </lineage>
</organism>
<gene>
    <name evidence="7" type="ordered locus">Minf_2378</name>
</gene>
<dbReference type="STRING" id="481448.Minf_2378"/>
<dbReference type="Pfam" id="PF02915">
    <property type="entry name" value="Rubrerythrin"/>
    <property type="match status" value="1"/>
</dbReference>
<keyword evidence="3 5" id="KW-1133">Transmembrane helix</keyword>
<dbReference type="GO" id="GO:0046872">
    <property type="term" value="F:metal ion binding"/>
    <property type="evidence" value="ECO:0007669"/>
    <property type="project" value="InterPro"/>
</dbReference>
<dbReference type="GO" id="GO:0030026">
    <property type="term" value="P:intracellular manganese ion homeostasis"/>
    <property type="evidence" value="ECO:0007669"/>
    <property type="project" value="InterPro"/>
</dbReference>
<dbReference type="CDD" id="cd01044">
    <property type="entry name" value="Ferritin_CCC1_N"/>
    <property type="match status" value="1"/>
</dbReference>
<dbReference type="InterPro" id="IPR039376">
    <property type="entry name" value="Ferritin_CCC1_N"/>
</dbReference>
<accession>B3E0V5</accession>
<keyword evidence="2 5" id="KW-0812">Transmembrane</keyword>
<evidence type="ECO:0000256" key="2">
    <source>
        <dbReference type="ARBA" id="ARBA00022692"/>
    </source>
</evidence>
<dbReference type="GO" id="GO:0005384">
    <property type="term" value="F:manganese ion transmembrane transporter activity"/>
    <property type="evidence" value="ECO:0007669"/>
    <property type="project" value="InterPro"/>
</dbReference>
<dbReference type="eggNOG" id="COG1633">
    <property type="taxonomic scope" value="Bacteria"/>
</dbReference>
<dbReference type="RefSeq" id="WP_012464712.1">
    <property type="nucleotide sequence ID" value="NC_010794.1"/>
</dbReference>
<dbReference type="Gene3D" id="1.20.1260.10">
    <property type="match status" value="1"/>
</dbReference>
<dbReference type="InterPro" id="IPR008217">
    <property type="entry name" value="Ccc1_fam"/>
</dbReference>
<dbReference type="KEGG" id="min:Minf_2378"/>
<name>B3E0V5_METI4</name>
<evidence type="ECO:0000313" key="7">
    <source>
        <dbReference type="EMBL" id="ACD84432.1"/>
    </source>
</evidence>
<dbReference type="InterPro" id="IPR003251">
    <property type="entry name" value="Rr_diiron-bd_dom"/>
</dbReference>
<dbReference type="Proteomes" id="UP000009149">
    <property type="component" value="Chromosome"/>
</dbReference>
<dbReference type="eggNOG" id="COG1814">
    <property type="taxonomic scope" value="Bacteria"/>
</dbReference>
<dbReference type="GO" id="GO:0016491">
    <property type="term" value="F:oxidoreductase activity"/>
    <property type="evidence" value="ECO:0007669"/>
    <property type="project" value="InterPro"/>
</dbReference>
<protein>
    <submittedName>
        <fullName evidence="7">Ferritin-like domain fused to DUF125 family domain</fullName>
    </submittedName>
</protein>
<dbReference type="InterPro" id="IPR012347">
    <property type="entry name" value="Ferritin-like"/>
</dbReference>
<keyword evidence="4 5" id="KW-0472">Membrane</keyword>